<dbReference type="EMBL" id="LOCO01000015">
    <property type="protein sequence ID" value="KXO08566.1"/>
    <property type="molecule type" value="Genomic_DNA"/>
</dbReference>
<feature type="modified residue" description="4-aspartylphosphate" evidence="2">
    <location>
        <position position="54"/>
    </location>
</feature>
<reference evidence="7" key="1">
    <citation type="submission" date="2015-12" db="EMBL/GenBank/DDBJ databases">
        <authorList>
            <person name="Lima A."/>
            <person name="Farahani Zayas N."/>
            <person name="Castro Da Silva M.A."/>
            <person name="Cabral A."/>
            <person name="Pessatti M.L."/>
        </authorList>
    </citation>
    <scope>NUCLEOTIDE SEQUENCE [LARGE SCALE GENOMIC DNA]</scope>
    <source>
        <strain evidence="7">LAMA 842</strain>
    </source>
</reference>
<evidence type="ECO:0000259" key="5">
    <source>
        <dbReference type="PROSITE" id="PS50110"/>
    </source>
</evidence>
<dbReference type="InterPro" id="IPR050595">
    <property type="entry name" value="Bact_response_regulator"/>
</dbReference>
<feature type="domain" description="Response regulatory" evidence="5">
    <location>
        <begin position="5"/>
        <end position="121"/>
    </location>
</feature>
<dbReference type="RefSeq" id="WP_061332641.1">
    <property type="nucleotide sequence ID" value="NZ_LOCO01000015.1"/>
</dbReference>
<accession>A0A137S810</accession>
<dbReference type="Gene3D" id="3.40.50.2300">
    <property type="match status" value="1"/>
</dbReference>
<evidence type="ECO:0000256" key="1">
    <source>
        <dbReference type="ARBA" id="ARBA00022553"/>
    </source>
</evidence>
<dbReference type="AlphaFoldDB" id="A0A137S810"/>
<dbReference type="SUPFAM" id="SSF52172">
    <property type="entry name" value="CheY-like"/>
    <property type="match status" value="1"/>
</dbReference>
<feature type="transmembrane region" description="Helical" evidence="4">
    <location>
        <begin position="200"/>
        <end position="218"/>
    </location>
</feature>
<proteinExistence type="predicted"/>
<name>A0A137S810_9GAMM</name>
<evidence type="ECO:0000256" key="2">
    <source>
        <dbReference type="PROSITE-ProRule" id="PRU00169"/>
    </source>
</evidence>
<comment type="caution">
    <text evidence="6">The sequence shown here is derived from an EMBL/GenBank/DDBJ whole genome shotgun (WGS) entry which is preliminary data.</text>
</comment>
<keyword evidence="3" id="KW-0175">Coiled coil</keyword>
<evidence type="ECO:0000256" key="4">
    <source>
        <dbReference type="SAM" id="Phobius"/>
    </source>
</evidence>
<dbReference type="InterPro" id="IPR001789">
    <property type="entry name" value="Sig_transdc_resp-reg_receiver"/>
</dbReference>
<feature type="coiled-coil region" evidence="3">
    <location>
        <begin position="152"/>
        <end position="189"/>
    </location>
</feature>
<gene>
    <name evidence="6" type="ORF">J122_2662</name>
</gene>
<dbReference type="CDD" id="cd00156">
    <property type="entry name" value="REC"/>
    <property type="match status" value="1"/>
</dbReference>
<evidence type="ECO:0000313" key="7">
    <source>
        <dbReference type="Proteomes" id="UP000070282"/>
    </source>
</evidence>
<dbReference type="InterPro" id="IPR011006">
    <property type="entry name" value="CheY-like_superfamily"/>
</dbReference>
<evidence type="ECO:0000313" key="6">
    <source>
        <dbReference type="EMBL" id="KXO08566.1"/>
    </source>
</evidence>
<organism evidence="6 7">
    <name type="scientific">Marinobacter excellens LAMA 842</name>
    <dbReference type="NCBI Taxonomy" id="1306954"/>
    <lineage>
        <taxon>Bacteria</taxon>
        <taxon>Pseudomonadati</taxon>
        <taxon>Pseudomonadota</taxon>
        <taxon>Gammaproteobacteria</taxon>
        <taxon>Pseudomonadales</taxon>
        <taxon>Marinobacteraceae</taxon>
        <taxon>Marinobacter</taxon>
    </lineage>
</organism>
<keyword evidence="4" id="KW-0472">Membrane</keyword>
<dbReference type="Pfam" id="PF00072">
    <property type="entry name" value="Response_reg"/>
    <property type="match status" value="1"/>
</dbReference>
<keyword evidence="4" id="KW-0812">Transmembrane</keyword>
<dbReference type="PANTHER" id="PTHR44591:SF3">
    <property type="entry name" value="RESPONSE REGULATORY DOMAIN-CONTAINING PROTEIN"/>
    <property type="match status" value="1"/>
</dbReference>
<dbReference type="PATRIC" id="fig|1306954.6.peg.950"/>
<dbReference type="PROSITE" id="PS50110">
    <property type="entry name" value="RESPONSE_REGULATORY"/>
    <property type="match status" value="1"/>
</dbReference>
<dbReference type="SMART" id="SM00448">
    <property type="entry name" value="REC"/>
    <property type="match status" value="1"/>
</dbReference>
<dbReference type="PANTHER" id="PTHR44591">
    <property type="entry name" value="STRESS RESPONSE REGULATOR PROTEIN 1"/>
    <property type="match status" value="1"/>
</dbReference>
<evidence type="ECO:0000256" key="3">
    <source>
        <dbReference type="SAM" id="Coils"/>
    </source>
</evidence>
<protein>
    <recommendedName>
        <fullName evidence="5">Response regulatory domain-containing protein</fullName>
    </recommendedName>
</protein>
<sequence length="250" mass="28470">MARAHALIIEDSSTARIILARLLERSDISSKGVSTAEEAFSLLQHESYDVIFLDHLLPGMNGFQALEQLKSQPHTRDIPVFMYTSQNAERYIDEAKTLGAAGVIRKQIDREHLQKTLDTLLVNSPEPEYSEAFRIAVEETGRTAQENTEQATRKLTGRMSTLEVAYEELEEELRELRQASENAHRQHADRINRQSRSIRWLMATAVLLVVALVWVSSWQANILDNHIEHTNEQFELMHSIVGGVIELISR</sequence>
<keyword evidence="4" id="KW-1133">Transmembrane helix</keyword>
<keyword evidence="1 2" id="KW-0597">Phosphoprotein</keyword>
<dbReference type="Proteomes" id="UP000070282">
    <property type="component" value="Unassembled WGS sequence"/>
</dbReference>
<keyword evidence="7" id="KW-1185">Reference proteome</keyword>
<dbReference type="GO" id="GO:0000160">
    <property type="term" value="P:phosphorelay signal transduction system"/>
    <property type="evidence" value="ECO:0007669"/>
    <property type="project" value="InterPro"/>
</dbReference>